<dbReference type="GO" id="GO:0005634">
    <property type="term" value="C:nucleus"/>
    <property type="evidence" value="ECO:0007669"/>
    <property type="project" value="UniProtKB-SubCell"/>
</dbReference>
<proteinExistence type="inferred from homology"/>
<dbReference type="InterPro" id="IPR001356">
    <property type="entry name" value="HD"/>
</dbReference>
<dbReference type="PROSITE" id="PS50848">
    <property type="entry name" value="START"/>
    <property type="match status" value="1"/>
</dbReference>
<evidence type="ECO:0000259" key="14">
    <source>
        <dbReference type="PROSITE" id="PS50848"/>
    </source>
</evidence>
<dbReference type="PROSITE" id="PS00027">
    <property type="entry name" value="HOMEOBOX_1"/>
    <property type="match status" value="1"/>
</dbReference>
<evidence type="ECO:0000256" key="7">
    <source>
        <dbReference type="ARBA" id="ARBA00023163"/>
    </source>
</evidence>
<dbReference type="InterPro" id="IPR000047">
    <property type="entry name" value="HTH_motif"/>
</dbReference>
<dbReference type="GO" id="GO:0003677">
    <property type="term" value="F:DNA binding"/>
    <property type="evidence" value="ECO:0007669"/>
    <property type="project" value="UniProtKB-UniRule"/>
</dbReference>
<evidence type="ECO:0000256" key="6">
    <source>
        <dbReference type="ARBA" id="ARBA00023155"/>
    </source>
</evidence>
<dbReference type="CDD" id="cd08875">
    <property type="entry name" value="START_ArGLABRA2_like"/>
    <property type="match status" value="1"/>
</dbReference>
<dbReference type="CDD" id="cd00086">
    <property type="entry name" value="homeodomain"/>
    <property type="match status" value="1"/>
</dbReference>
<evidence type="ECO:0000256" key="9">
    <source>
        <dbReference type="PROSITE-ProRule" id="PRU00108"/>
    </source>
</evidence>
<feature type="domain" description="Homeobox" evidence="13">
    <location>
        <begin position="119"/>
        <end position="179"/>
    </location>
</feature>
<dbReference type="Gramene" id="OGLUM04G22100.1">
    <property type="protein sequence ID" value="OGLUM04G22100.1"/>
    <property type="gene ID" value="OGLUM04G22100"/>
</dbReference>
<dbReference type="InterPro" id="IPR009057">
    <property type="entry name" value="Homeodomain-like_sf"/>
</dbReference>
<evidence type="ECO:0000256" key="4">
    <source>
        <dbReference type="ARBA" id="ARBA00023054"/>
    </source>
</evidence>
<dbReference type="InterPro" id="IPR002913">
    <property type="entry name" value="START_lipid-bd_dom"/>
</dbReference>
<evidence type="ECO:0000256" key="12">
    <source>
        <dbReference type="SAM" id="MobiDB-lite"/>
    </source>
</evidence>
<feature type="compositionally biased region" description="Basic residues" evidence="12">
    <location>
        <begin position="118"/>
        <end position="129"/>
    </location>
</feature>
<evidence type="ECO:0000256" key="10">
    <source>
        <dbReference type="RuleBase" id="RU000682"/>
    </source>
</evidence>
<dbReference type="PANTHER" id="PTHR45654">
    <property type="entry name" value="HOMEOBOX-LEUCINE ZIPPER PROTEIN MERISTEM L1"/>
    <property type="match status" value="1"/>
</dbReference>
<evidence type="ECO:0000256" key="3">
    <source>
        <dbReference type="ARBA" id="ARBA00023015"/>
    </source>
</evidence>
<evidence type="ECO:0000256" key="1">
    <source>
        <dbReference type="ARBA" id="ARBA00004123"/>
    </source>
</evidence>
<dbReference type="SUPFAM" id="SSF55961">
    <property type="entry name" value="Bet v1-like"/>
    <property type="match status" value="2"/>
</dbReference>
<keyword evidence="4 11" id="KW-0175">Coiled coil</keyword>
<dbReference type="SMART" id="SM00234">
    <property type="entry name" value="START"/>
    <property type="match status" value="1"/>
</dbReference>
<feature type="coiled-coil region" evidence="11">
    <location>
        <begin position="173"/>
        <end position="208"/>
    </location>
</feature>
<sequence>MSFGVGDHFGDGVVPAGMQFPFSGAGPGVFTSSPALSLALADAVAGLNSGGGGKMVTAAHGGVGGGGGGGRAKARDALEVENEMSRSGSDHLDVVSCGDAGGGGGDDDDDEDAEHGNPPKRKKRYHRHTPQQIQELEAMFKECPHPDEKQRAELSKRLGLEPRQVKFWFQNRRTQMKMQLERHENALLKQENDKLRSENLSIREATSNAVCVGCGGPAMLGEVSLEEHHLRVENARLKDELSRVCALAAKFLGKSISVMAPPQMHQPHPVPGSSLELAVGGIGSMPSATMPISTITDFAGAMSSSMGTVITPMKSEAEPSAMAGIDKSLFLELAMSAMDELVKMAQMGDPLWIPGASVPSSPAKESLNFEEYLNTFPPCIGVKPEGYVSEASRESGIVIIDDGAALVETLMDEFEFLRQRRWSDMFSCMIAKASTTEEISTGVAGSRNGALLLMQAELQVLSPLVPIREVKFLRFSKQLADGVWAVVDVSADELMRDQGITSASSTANMNCRRLPSGCVLQDTPNGFVKYLVQISVFSEVYNLSIDQFLDLPPAFMVTWVEHTEYDEASVHPLYRPLLRSGLALGAGRWIATLQRQCECLALLMSSIALPENDSSAIHPEGKRSMLKLARRMTDNFCAGVSTSSTREWSKLVGLTGNIGEDVHVMARKSVDEPGTPPGVVLSAATSVWMPVMPERLFNFLHNKGLRAEWDILSNGGPMQEVTSIAKGQQNGNTVCLLKASSSVPLTKNFTVQPTKDKQNSMLILQETCADASGSMVVYAPVDIPAMHLVMSGGDSSCVALLPSGFAILPAGPSIGADHKMGGSLLTVAFQILANSQPSAKLTVESVETVSNLISCTIKKIKTALHCDV</sequence>
<keyword evidence="6 9" id="KW-0371">Homeobox</keyword>
<keyword evidence="8 9" id="KW-0539">Nucleus</keyword>
<dbReference type="SMART" id="SM00389">
    <property type="entry name" value="HOX"/>
    <property type="match status" value="1"/>
</dbReference>
<organism evidence="15">
    <name type="scientific">Oryza glumipatula</name>
    <dbReference type="NCBI Taxonomy" id="40148"/>
    <lineage>
        <taxon>Eukaryota</taxon>
        <taxon>Viridiplantae</taxon>
        <taxon>Streptophyta</taxon>
        <taxon>Embryophyta</taxon>
        <taxon>Tracheophyta</taxon>
        <taxon>Spermatophyta</taxon>
        <taxon>Magnoliopsida</taxon>
        <taxon>Liliopsida</taxon>
        <taxon>Poales</taxon>
        <taxon>Poaceae</taxon>
        <taxon>BOP clade</taxon>
        <taxon>Oryzoideae</taxon>
        <taxon>Oryzeae</taxon>
        <taxon>Oryzinae</taxon>
        <taxon>Oryza</taxon>
    </lineage>
</organism>
<reference evidence="15" key="1">
    <citation type="submission" date="2015-04" db="UniProtKB">
        <authorList>
            <consortium name="EnsemblPlants"/>
        </authorList>
    </citation>
    <scope>IDENTIFICATION</scope>
</reference>
<feature type="region of interest" description="Disordered" evidence="12">
    <location>
        <begin position="79"/>
        <end position="129"/>
    </location>
</feature>
<dbReference type="SUPFAM" id="SSF46689">
    <property type="entry name" value="Homeodomain-like"/>
    <property type="match status" value="1"/>
</dbReference>
<evidence type="ECO:0000259" key="13">
    <source>
        <dbReference type="PROSITE" id="PS50071"/>
    </source>
</evidence>
<comment type="subcellular location">
    <subcellularLocation>
        <location evidence="1 9 10">Nucleus</location>
    </subcellularLocation>
</comment>
<keyword evidence="5 9" id="KW-0238">DNA-binding</keyword>
<reference evidence="15" key="2">
    <citation type="submission" date="2018-05" db="EMBL/GenBank/DDBJ databases">
        <title>OgluRS3 (Oryza glumaepatula Reference Sequence Version 3).</title>
        <authorList>
            <person name="Zhang J."/>
            <person name="Kudrna D."/>
            <person name="Lee S."/>
            <person name="Talag J."/>
            <person name="Welchert J."/>
            <person name="Wing R.A."/>
        </authorList>
    </citation>
    <scope>NUCLEOTIDE SEQUENCE [LARGE SCALE GENOMIC DNA]</scope>
</reference>
<dbReference type="Pfam" id="PF25797">
    <property type="entry name" value="PDF2_C"/>
    <property type="match status" value="1"/>
</dbReference>
<dbReference type="EnsemblPlants" id="OGLUM04G22100.1">
    <property type="protein sequence ID" value="OGLUM04G22100.1"/>
    <property type="gene ID" value="OGLUM04G22100"/>
</dbReference>
<dbReference type="HOGENOM" id="CLU_015002_2_1_1"/>
<keyword evidence="3" id="KW-0805">Transcription regulation</keyword>
<accession>A0A0D9ZPF8</accession>
<dbReference type="eggNOG" id="ENOG502QUAY">
    <property type="taxonomic scope" value="Eukaryota"/>
</dbReference>
<dbReference type="AlphaFoldDB" id="A0A0D9ZPF8"/>
<dbReference type="InterPro" id="IPR042160">
    <property type="entry name" value="HD-Zip_IV"/>
</dbReference>
<dbReference type="PROSITE" id="PS50071">
    <property type="entry name" value="HOMEOBOX_2"/>
    <property type="match status" value="1"/>
</dbReference>
<dbReference type="PANTHER" id="PTHR45654:SF5">
    <property type="entry name" value="HOMEOBOX-LEUCINE ZIPPER PROTEIN ANTHOCYANINLESS 2-RELATED"/>
    <property type="match status" value="1"/>
</dbReference>
<comment type="similarity">
    <text evidence="2">Belongs to the HD-ZIP homeobox family. Class IV subfamily.</text>
</comment>
<evidence type="ECO:0000313" key="16">
    <source>
        <dbReference type="Proteomes" id="UP000026961"/>
    </source>
</evidence>
<dbReference type="PRINTS" id="PR00031">
    <property type="entry name" value="HTHREPRESSR"/>
</dbReference>
<evidence type="ECO:0000313" key="15">
    <source>
        <dbReference type="EnsemblPlants" id="OGLUM04G22100.1"/>
    </source>
</evidence>
<dbReference type="Proteomes" id="UP000026961">
    <property type="component" value="Chromosome 4"/>
</dbReference>
<dbReference type="Pfam" id="PF00046">
    <property type="entry name" value="Homeodomain"/>
    <property type="match status" value="1"/>
</dbReference>
<evidence type="ECO:0000256" key="11">
    <source>
        <dbReference type="SAM" id="Coils"/>
    </source>
</evidence>
<evidence type="ECO:0000256" key="2">
    <source>
        <dbReference type="ARBA" id="ARBA00006789"/>
    </source>
</evidence>
<dbReference type="InterPro" id="IPR057993">
    <property type="entry name" value="HD-Zip_IV_C"/>
</dbReference>
<feature type="domain" description="START" evidence="14">
    <location>
        <begin position="323"/>
        <end position="602"/>
    </location>
</feature>
<keyword evidence="7" id="KW-0804">Transcription</keyword>
<dbReference type="Pfam" id="PF01852">
    <property type="entry name" value="START"/>
    <property type="match status" value="1"/>
</dbReference>
<evidence type="ECO:0000256" key="5">
    <source>
        <dbReference type="ARBA" id="ARBA00023125"/>
    </source>
</evidence>
<keyword evidence="16" id="KW-1185">Reference proteome</keyword>
<dbReference type="GO" id="GO:0000981">
    <property type="term" value="F:DNA-binding transcription factor activity, RNA polymerase II-specific"/>
    <property type="evidence" value="ECO:0007669"/>
    <property type="project" value="InterPro"/>
</dbReference>
<dbReference type="FunFam" id="1.10.10.60:FF:000229">
    <property type="entry name" value="Homeobox-leucine zipper protein HDG1"/>
    <property type="match status" value="1"/>
</dbReference>
<protein>
    <submittedName>
        <fullName evidence="15">Uncharacterized protein</fullName>
    </submittedName>
</protein>
<feature type="DNA-binding region" description="Homeobox" evidence="9">
    <location>
        <begin position="121"/>
        <end position="180"/>
    </location>
</feature>
<dbReference type="GO" id="GO:0008289">
    <property type="term" value="F:lipid binding"/>
    <property type="evidence" value="ECO:0007669"/>
    <property type="project" value="InterPro"/>
</dbReference>
<name>A0A0D9ZPF8_9ORYZ</name>
<dbReference type="STRING" id="40148.A0A0D9ZPF8"/>
<dbReference type="Gene3D" id="1.10.10.60">
    <property type="entry name" value="Homeodomain-like"/>
    <property type="match status" value="1"/>
</dbReference>
<dbReference type="InterPro" id="IPR017970">
    <property type="entry name" value="Homeobox_CS"/>
</dbReference>
<evidence type="ECO:0000256" key="8">
    <source>
        <dbReference type="ARBA" id="ARBA00023242"/>
    </source>
</evidence>